<dbReference type="InterPro" id="IPR018060">
    <property type="entry name" value="HTH_AraC"/>
</dbReference>
<keyword evidence="1" id="KW-0805">Transcription regulation</keyword>
<dbReference type="AlphaFoldDB" id="A0A7X0JVW5"/>
<dbReference type="EMBL" id="JACHHT010000002">
    <property type="protein sequence ID" value="MBB6522246.1"/>
    <property type="molecule type" value="Genomic_DNA"/>
</dbReference>
<evidence type="ECO:0000259" key="4">
    <source>
        <dbReference type="PROSITE" id="PS01124"/>
    </source>
</evidence>
<dbReference type="RefSeq" id="WP_166846350.1">
    <property type="nucleotide sequence ID" value="NZ_JAAONY010000002.1"/>
</dbReference>
<reference evidence="5 6" key="1">
    <citation type="submission" date="2020-08" db="EMBL/GenBank/DDBJ databases">
        <title>Genomic Encyclopedia of Type Strains, Phase IV (KMG-IV): sequencing the most valuable type-strain genomes for metagenomic binning, comparative biology and taxonomic classification.</title>
        <authorList>
            <person name="Goeker M."/>
        </authorList>
    </citation>
    <scope>NUCLEOTIDE SEQUENCE [LARGE SCALE GENOMIC DNA]</scope>
    <source>
        <strain evidence="5 6">DSM 22368</strain>
    </source>
</reference>
<evidence type="ECO:0000256" key="2">
    <source>
        <dbReference type="ARBA" id="ARBA00023125"/>
    </source>
</evidence>
<evidence type="ECO:0000256" key="3">
    <source>
        <dbReference type="ARBA" id="ARBA00023163"/>
    </source>
</evidence>
<dbReference type="PANTHER" id="PTHR46796:SF7">
    <property type="entry name" value="ARAC FAMILY TRANSCRIPTIONAL REGULATOR"/>
    <property type="match status" value="1"/>
</dbReference>
<dbReference type="InterPro" id="IPR037923">
    <property type="entry name" value="HTH-like"/>
</dbReference>
<organism evidence="5 6">
    <name type="scientific">Pseudoteredinibacter isoporae</name>
    <dbReference type="NCBI Taxonomy" id="570281"/>
    <lineage>
        <taxon>Bacteria</taxon>
        <taxon>Pseudomonadati</taxon>
        <taxon>Pseudomonadota</taxon>
        <taxon>Gammaproteobacteria</taxon>
        <taxon>Cellvibrionales</taxon>
        <taxon>Cellvibrionaceae</taxon>
        <taxon>Pseudoteredinibacter</taxon>
    </lineage>
</organism>
<dbReference type="CDD" id="cd02208">
    <property type="entry name" value="cupin_RmlC-like"/>
    <property type="match status" value="1"/>
</dbReference>
<name>A0A7X0JVW5_9GAMM</name>
<dbReference type="InterPro" id="IPR032783">
    <property type="entry name" value="AraC_lig"/>
</dbReference>
<sequence>MDSLSELLQDLDLNAEVFFSGSLCGLQAFDAQEKAGQLHFLKSGTMVFTTDQGHRVVLNRASVIFLPEGGNHHIQVEDSHEAELVCASIKFQPHQKAALVDNLPKFLFIDVEEDPEVSHTAKLIFNEAFTEKQGRQLVINRLCDVFMVQILRHVMVTGTLELSLLAGSAHPALAPLIKSLQERPEDDWTVEGMADSVAMSRSKFAALFKETLGKAPMDYLTDLRLAMAQGLLQKNRPVGLVANDVGYDNASSLARVFKKRLGKTPKQWLKERLLP</sequence>
<protein>
    <submittedName>
        <fullName evidence="5">AraC-like DNA-binding protein</fullName>
    </submittedName>
</protein>
<keyword evidence="2 5" id="KW-0238">DNA-binding</keyword>
<evidence type="ECO:0000256" key="1">
    <source>
        <dbReference type="ARBA" id="ARBA00023015"/>
    </source>
</evidence>
<dbReference type="SUPFAM" id="SSF51215">
    <property type="entry name" value="Regulatory protein AraC"/>
    <property type="match status" value="1"/>
</dbReference>
<dbReference type="Pfam" id="PF12852">
    <property type="entry name" value="Cupin_6"/>
    <property type="match status" value="1"/>
</dbReference>
<evidence type="ECO:0000313" key="6">
    <source>
        <dbReference type="Proteomes" id="UP000528457"/>
    </source>
</evidence>
<gene>
    <name evidence="5" type="ORF">HNR48_002531</name>
</gene>
<feature type="domain" description="HTH araC/xylS-type" evidence="4">
    <location>
        <begin position="174"/>
        <end position="271"/>
    </location>
</feature>
<dbReference type="PROSITE" id="PS01124">
    <property type="entry name" value="HTH_ARAC_FAMILY_2"/>
    <property type="match status" value="1"/>
</dbReference>
<keyword evidence="3" id="KW-0804">Transcription</keyword>
<evidence type="ECO:0000313" key="5">
    <source>
        <dbReference type="EMBL" id="MBB6522246.1"/>
    </source>
</evidence>
<accession>A0A7X0JVW5</accession>
<comment type="caution">
    <text evidence="5">The sequence shown here is derived from an EMBL/GenBank/DDBJ whole genome shotgun (WGS) entry which is preliminary data.</text>
</comment>
<dbReference type="GO" id="GO:0043565">
    <property type="term" value="F:sequence-specific DNA binding"/>
    <property type="evidence" value="ECO:0007669"/>
    <property type="project" value="InterPro"/>
</dbReference>
<proteinExistence type="predicted"/>
<dbReference type="PANTHER" id="PTHR46796">
    <property type="entry name" value="HTH-TYPE TRANSCRIPTIONAL ACTIVATOR RHAS-RELATED"/>
    <property type="match status" value="1"/>
</dbReference>
<dbReference type="GO" id="GO:0003700">
    <property type="term" value="F:DNA-binding transcription factor activity"/>
    <property type="evidence" value="ECO:0007669"/>
    <property type="project" value="InterPro"/>
</dbReference>
<dbReference type="SUPFAM" id="SSF46689">
    <property type="entry name" value="Homeodomain-like"/>
    <property type="match status" value="2"/>
</dbReference>
<dbReference type="InterPro" id="IPR050204">
    <property type="entry name" value="AraC_XylS_family_regulators"/>
</dbReference>
<dbReference type="Pfam" id="PF12833">
    <property type="entry name" value="HTH_18"/>
    <property type="match status" value="1"/>
</dbReference>
<dbReference type="InParanoid" id="A0A7X0JVW5"/>
<dbReference type="Gene3D" id="1.10.10.60">
    <property type="entry name" value="Homeodomain-like"/>
    <property type="match status" value="2"/>
</dbReference>
<dbReference type="InterPro" id="IPR009057">
    <property type="entry name" value="Homeodomain-like_sf"/>
</dbReference>
<dbReference type="SMART" id="SM00342">
    <property type="entry name" value="HTH_ARAC"/>
    <property type="match status" value="1"/>
</dbReference>
<dbReference type="Proteomes" id="UP000528457">
    <property type="component" value="Unassembled WGS sequence"/>
</dbReference>
<keyword evidence="6" id="KW-1185">Reference proteome</keyword>